<dbReference type="GO" id="GO:0016491">
    <property type="term" value="F:oxidoreductase activity"/>
    <property type="evidence" value="ECO:0007669"/>
    <property type="project" value="UniProtKB-KW"/>
</dbReference>
<dbReference type="AlphaFoldDB" id="A0A9P5Y8S3"/>
<evidence type="ECO:0000256" key="2">
    <source>
        <dbReference type="ARBA" id="ARBA00005466"/>
    </source>
</evidence>
<organism evidence="8 9">
    <name type="scientific">Collybia nuda</name>
    <dbReference type="NCBI Taxonomy" id="64659"/>
    <lineage>
        <taxon>Eukaryota</taxon>
        <taxon>Fungi</taxon>
        <taxon>Dikarya</taxon>
        <taxon>Basidiomycota</taxon>
        <taxon>Agaricomycotina</taxon>
        <taxon>Agaricomycetes</taxon>
        <taxon>Agaricomycetidae</taxon>
        <taxon>Agaricales</taxon>
        <taxon>Tricholomatineae</taxon>
        <taxon>Clitocybaceae</taxon>
        <taxon>Collybia</taxon>
    </lineage>
</organism>
<dbReference type="PROSITE" id="PS51387">
    <property type="entry name" value="FAD_PCMH"/>
    <property type="match status" value="1"/>
</dbReference>
<dbReference type="InterPro" id="IPR036318">
    <property type="entry name" value="FAD-bd_PCMH-like_sf"/>
</dbReference>
<reference evidence="8" key="1">
    <citation type="submission" date="2020-11" db="EMBL/GenBank/DDBJ databases">
        <authorList>
            <consortium name="DOE Joint Genome Institute"/>
            <person name="Ahrendt S."/>
            <person name="Riley R."/>
            <person name="Andreopoulos W."/>
            <person name="Labutti K."/>
            <person name="Pangilinan J."/>
            <person name="Ruiz-Duenas F.J."/>
            <person name="Barrasa J.M."/>
            <person name="Sanchez-Garcia M."/>
            <person name="Camarero S."/>
            <person name="Miyauchi S."/>
            <person name="Serrano A."/>
            <person name="Linde D."/>
            <person name="Babiker R."/>
            <person name="Drula E."/>
            <person name="Ayuso-Fernandez I."/>
            <person name="Pacheco R."/>
            <person name="Padilla G."/>
            <person name="Ferreira P."/>
            <person name="Barriuso J."/>
            <person name="Kellner H."/>
            <person name="Castanera R."/>
            <person name="Alfaro M."/>
            <person name="Ramirez L."/>
            <person name="Pisabarro A.G."/>
            <person name="Kuo A."/>
            <person name="Tritt A."/>
            <person name="Lipzen A."/>
            <person name="He G."/>
            <person name="Yan M."/>
            <person name="Ng V."/>
            <person name="Cullen D."/>
            <person name="Martin F."/>
            <person name="Rosso M.-N."/>
            <person name="Henrissat B."/>
            <person name="Hibbett D."/>
            <person name="Martinez A.T."/>
            <person name="Grigoriev I.V."/>
        </authorList>
    </citation>
    <scope>NUCLEOTIDE SEQUENCE</scope>
    <source>
        <strain evidence="8">CBS 247.69</strain>
    </source>
</reference>
<keyword evidence="5" id="KW-0560">Oxidoreductase</keyword>
<proteinExistence type="inferred from homology"/>
<protein>
    <recommendedName>
        <fullName evidence="7">FAD-binding PCMH-type domain-containing protein</fullName>
    </recommendedName>
</protein>
<comment type="similarity">
    <text evidence="2">Belongs to the oxygen-dependent FAD-linked oxidoreductase family.</text>
</comment>
<comment type="cofactor">
    <cofactor evidence="1">
        <name>FAD</name>
        <dbReference type="ChEBI" id="CHEBI:57692"/>
    </cofactor>
</comment>
<dbReference type="EMBL" id="MU150255">
    <property type="protein sequence ID" value="KAF9464280.1"/>
    <property type="molecule type" value="Genomic_DNA"/>
</dbReference>
<dbReference type="InterPro" id="IPR050416">
    <property type="entry name" value="FAD-linked_Oxidoreductase"/>
</dbReference>
<evidence type="ECO:0000256" key="4">
    <source>
        <dbReference type="ARBA" id="ARBA00022827"/>
    </source>
</evidence>
<evidence type="ECO:0000256" key="3">
    <source>
        <dbReference type="ARBA" id="ARBA00022630"/>
    </source>
</evidence>
<dbReference type="Pfam" id="PF01565">
    <property type="entry name" value="FAD_binding_4"/>
    <property type="match status" value="1"/>
</dbReference>
<dbReference type="InterPro" id="IPR012951">
    <property type="entry name" value="BBE"/>
</dbReference>
<dbReference type="InterPro" id="IPR016166">
    <property type="entry name" value="FAD-bd_PCMH"/>
</dbReference>
<comment type="caution">
    <text evidence="8">The sequence shown here is derived from an EMBL/GenBank/DDBJ whole genome shotgun (WGS) entry which is preliminary data.</text>
</comment>
<feature type="chain" id="PRO_5040243780" description="FAD-binding PCMH-type domain-containing protein" evidence="6">
    <location>
        <begin position="22"/>
        <end position="590"/>
    </location>
</feature>
<evidence type="ECO:0000256" key="1">
    <source>
        <dbReference type="ARBA" id="ARBA00001974"/>
    </source>
</evidence>
<evidence type="ECO:0000259" key="7">
    <source>
        <dbReference type="PROSITE" id="PS51387"/>
    </source>
</evidence>
<keyword evidence="4" id="KW-0274">FAD</keyword>
<keyword evidence="6" id="KW-0732">Signal</keyword>
<evidence type="ECO:0000256" key="6">
    <source>
        <dbReference type="SAM" id="SignalP"/>
    </source>
</evidence>
<dbReference type="PANTHER" id="PTHR42973:SF39">
    <property type="entry name" value="FAD-BINDING PCMH-TYPE DOMAIN-CONTAINING PROTEIN"/>
    <property type="match status" value="1"/>
</dbReference>
<evidence type="ECO:0000313" key="9">
    <source>
        <dbReference type="Proteomes" id="UP000807353"/>
    </source>
</evidence>
<evidence type="ECO:0000256" key="5">
    <source>
        <dbReference type="ARBA" id="ARBA00023002"/>
    </source>
</evidence>
<dbReference type="SUPFAM" id="SSF56176">
    <property type="entry name" value="FAD-binding/transporter-associated domain-like"/>
    <property type="match status" value="1"/>
</dbReference>
<gene>
    <name evidence="8" type="ORF">BDZ94DRAFT_1256742</name>
</gene>
<evidence type="ECO:0000313" key="8">
    <source>
        <dbReference type="EMBL" id="KAF9464280.1"/>
    </source>
</evidence>
<keyword evidence="9" id="KW-1185">Reference proteome</keyword>
<accession>A0A9P5Y8S3</accession>
<dbReference type="Proteomes" id="UP000807353">
    <property type="component" value="Unassembled WGS sequence"/>
</dbReference>
<dbReference type="InterPro" id="IPR006094">
    <property type="entry name" value="Oxid_FAD_bind_N"/>
</dbReference>
<dbReference type="GO" id="GO:0071949">
    <property type="term" value="F:FAD binding"/>
    <property type="evidence" value="ECO:0007669"/>
    <property type="project" value="InterPro"/>
</dbReference>
<dbReference type="OrthoDB" id="9983560at2759"/>
<dbReference type="InterPro" id="IPR016169">
    <property type="entry name" value="FAD-bd_PCMH_sub2"/>
</dbReference>
<sequence>MLQLPYLVLTLAAVALSPVGAAVTCKCLPGDPCFPSQGTISAFEKNLAHPLINPRPVAAVCFPQDPSFNAAACDAVKKNWNNGVFRASLPNTYQFTSWESIINTTTIEQCDPFGNVNDPADVCFQGRVPWGVVNVTKVSDIQNTLLFASKHNLKLVVKNTGHETLGRSAGQGSIMLWTHNLQDIDFSDNFVPKGAPHGTQGASTVTIGAGVNWAQVYDAVAVRDKVIVGGIGAGGTVGAGGGWPMGGGHSILSPFYGLGVDNIVEETVVLPNGNFVTANKYTNPDLFWALRGGGGPSFGILTSVTYLTHPSEPVTAAFLVSHTTSDEGRLALFNEWVKAHPALLDAGWAGFWPYKDNQFFLTLMALGNPPTNPKANSTLQTFYDTISQIPGVVIDLEVTKPYTGFQQWYDENFIDSQKGIGFNYTVGDFSGVPLAAASVLIPRSNFENNTEALAKALTALDDARPFLIGGGAVSKPDPDEMAVNPAFRVMLSDLTIALSWNSTTATPQDILAVRKNVTRLADGVRAVATDAGAYINEAEIFEPNFQKSYWGDNYPRLRDFKRKLDPKDLLIVHQGVNSEGWDDEVICKTV</sequence>
<dbReference type="Pfam" id="PF08031">
    <property type="entry name" value="BBE"/>
    <property type="match status" value="1"/>
</dbReference>
<keyword evidence="3" id="KW-0285">Flavoprotein</keyword>
<dbReference type="PANTHER" id="PTHR42973">
    <property type="entry name" value="BINDING OXIDOREDUCTASE, PUTATIVE (AFU_ORTHOLOGUE AFUA_1G17690)-RELATED"/>
    <property type="match status" value="1"/>
</dbReference>
<dbReference type="Gene3D" id="3.30.465.10">
    <property type="match status" value="2"/>
</dbReference>
<feature type="domain" description="FAD-binding PCMH-type" evidence="7">
    <location>
        <begin position="125"/>
        <end position="311"/>
    </location>
</feature>
<feature type="signal peptide" evidence="6">
    <location>
        <begin position="1"/>
        <end position="21"/>
    </location>
</feature>
<name>A0A9P5Y8S3_9AGAR</name>